<evidence type="ECO:0000256" key="2">
    <source>
        <dbReference type="SAM" id="MobiDB-lite"/>
    </source>
</evidence>
<dbReference type="Gene3D" id="1.25.10.10">
    <property type="entry name" value="Leucine-rich Repeat Variant"/>
    <property type="match status" value="1"/>
</dbReference>
<proteinExistence type="inferred from homology"/>
<dbReference type="Proteomes" id="UP000283530">
    <property type="component" value="Unassembled WGS sequence"/>
</dbReference>
<feature type="compositionally biased region" description="Basic residues" evidence="2">
    <location>
        <begin position="1154"/>
        <end position="1168"/>
    </location>
</feature>
<feature type="compositionally biased region" description="Basic residues" evidence="2">
    <location>
        <begin position="1108"/>
        <end position="1121"/>
    </location>
</feature>
<dbReference type="STRING" id="337451.A0A3S3QZ70"/>
<dbReference type="InterPro" id="IPR012978">
    <property type="entry name" value="HEAT_RRP12"/>
</dbReference>
<evidence type="ECO:0000259" key="4">
    <source>
        <dbReference type="Pfam" id="PF25772"/>
    </source>
</evidence>
<feature type="compositionally biased region" description="Acidic residues" evidence="2">
    <location>
        <begin position="11"/>
        <end position="29"/>
    </location>
</feature>
<feature type="region of interest" description="Disordered" evidence="2">
    <location>
        <begin position="1"/>
        <end position="29"/>
    </location>
</feature>
<dbReference type="EMBL" id="QPKB01000009">
    <property type="protein sequence ID" value="RWR92002.1"/>
    <property type="molecule type" value="Genomic_DNA"/>
</dbReference>
<dbReference type="Pfam" id="PF25772">
    <property type="entry name" value="HEAT_RRP12_N"/>
    <property type="match status" value="1"/>
</dbReference>
<evidence type="ECO:0000313" key="6">
    <source>
        <dbReference type="Proteomes" id="UP000283530"/>
    </source>
</evidence>
<accession>A0A3S3QZ70</accession>
<dbReference type="Pfam" id="PF08161">
    <property type="entry name" value="RRP12_HEAT"/>
    <property type="match status" value="1"/>
</dbReference>
<evidence type="ECO:0000256" key="1">
    <source>
        <dbReference type="ARBA" id="ARBA00007690"/>
    </source>
</evidence>
<comment type="similarity">
    <text evidence="1">Belongs to the RRP12 family.</text>
</comment>
<sequence length="1168" mass="129398">MKSASAAAAAAEEEEQLEEEQELDFPNEENTDLCERLLQRYKKSSASQHRHLCASAAAIRSILQEEQLPLTPPAYFAATISSIHDATATAGTLDPDSISALSSFLSILLPLVPPESLSSRKSTDAASVLAGLLHGRNDKLSAATVRSLVKSIGFLAPLCGGEDWGAVELPLKLLLEFSIDRRPKVRRCAQMCLEKAFKSFGSIVLKKASKLVLSMFQGYIPLASELSAIKIGHGSKNETLSSPKHVEVLHMLNALKLILPTLSEKVVSKLLSELYKLIGCHFSPLTRHSLNILQVVFESSRSEVLVSEAENIVASLISYVSLSDKNPIDTIISALSLLKCCLDKLHSADRSIWVKNLPPVFNLVAGFLNSDDYIAIQARDILKGMINHHFDRTIFLTSGNQLCDAAMNTSESTALESICTEFVNLLNACDSIPNEHTLAVISDLFLKLGDISQIFMKRIVRKLSELMVVGEDMPGMKHLQDCIGSAVIAMGPDNILSMIPISLHSEKSTCSNTWLIPILKKYVVGSSLEYFMEHIVPLAKSIQSASHKAKRAAMVRELQSCAHGLWNLLPAFCQYPIDTSQRFGPFANLLVVLLKDSFMHETIAAALQELVNQNRRIIRGNLYANEIQNLPISSESVAFPSHYSKKIASRNIKALASSSMDLIQALTGVFFNSPPEKRPHLKEAIGCLASITESSKVKDFFTSLEKFQVIDGVAESEKLEDDVPTSINSEQGGRTNKKERVDSRRCLIIDLASSLVEGADEDLINIIYDYIRPPLQATDGNCQSEAFYTLSRIFKEHAWFHSARFDELVDLLLGQKALVRNFSQRSRFTCLHILLVDLLKSDMEENNVKAFRILNEIILTLKDPKKEIRRAAYDTLLMISSSLKNLPSVDSDAPLHRLFSMIMGYLSGASPHIMSGAVAALSLLIYKDPSLCTSVPELMPTVLVLLQTKANEVIKAVLGFVKVLVSCLQAKELQKFLADIVNGVLPWSSVSKNHFRLKVRIIMEIVIRKCGSDSVELVMPEKYMAFFKSVVQQRHSKTSSKEADGSDPELKLADSSLKGARKRKRNESGRTSRGGNVSRAFDTSTREKKRRMNTKGNPVRGHESQSQKKARPFSDKKKRKGIHENPPSGGNRMNKGWKKDSKRHKSEAGAFSKSQKHGRARKLQQRVK</sequence>
<dbReference type="InterPro" id="IPR057860">
    <property type="entry name" value="HEAT_RRP12_N"/>
</dbReference>
<dbReference type="AlphaFoldDB" id="A0A3S3QZ70"/>
<organism evidence="5 6">
    <name type="scientific">Cinnamomum micranthum f. kanehirae</name>
    <dbReference type="NCBI Taxonomy" id="337451"/>
    <lineage>
        <taxon>Eukaryota</taxon>
        <taxon>Viridiplantae</taxon>
        <taxon>Streptophyta</taxon>
        <taxon>Embryophyta</taxon>
        <taxon>Tracheophyta</taxon>
        <taxon>Spermatophyta</taxon>
        <taxon>Magnoliopsida</taxon>
        <taxon>Magnoliidae</taxon>
        <taxon>Laurales</taxon>
        <taxon>Lauraceae</taxon>
        <taxon>Cinnamomum</taxon>
    </lineage>
</organism>
<dbReference type="SUPFAM" id="SSF48371">
    <property type="entry name" value="ARM repeat"/>
    <property type="match status" value="2"/>
</dbReference>
<keyword evidence="6" id="KW-1185">Reference proteome</keyword>
<feature type="domain" description="RRP12 N-terminal HEAT" evidence="4">
    <location>
        <begin position="21"/>
        <end position="304"/>
    </location>
</feature>
<evidence type="ECO:0000259" key="3">
    <source>
        <dbReference type="Pfam" id="PF08161"/>
    </source>
</evidence>
<feature type="region of interest" description="Disordered" evidence="2">
    <location>
        <begin position="1037"/>
        <end position="1168"/>
    </location>
</feature>
<reference evidence="5 6" key="1">
    <citation type="journal article" date="2019" name="Nat. Plants">
        <title>Stout camphor tree genome fills gaps in understanding of flowering plant genome evolution.</title>
        <authorList>
            <person name="Chaw S.M."/>
            <person name="Liu Y.C."/>
            <person name="Wu Y.W."/>
            <person name="Wang H.Y."/>
            <person name="Lin C.I."/>
            <person name="Wu C.S."/>
            <person name="Ke H.M."/>
            <person name="Chang L.Y."/>
            <person name="Hsu C.Y."/>
            <person name="Yang H.T."/>
            <person name="Sudianto E."/>
            <person name="Hsu M.H."/>
            <person name="Wu K.P."/>
            <person name="Wang L.N."/>
            <person name="Leebens-Mack J.H."/>
            <person name="Tsai I.J."/>
        </authorList>
    </citation>
    <scope>NUCLEOTIDE SEQUENCE [LARGE SCALE GENOMIC DNA]</scope>
    <source>
        <strain evidence="6">cv. Chaw 1501</strain>
        <tissue evidence="5">Young leaves</tissue>
    </source>
</reference>
<comment type="caution">
    <text evidence="5">The sequence shown here is derived from an EMBL/GenBank/DDBJ whole genome shotgun (WGS) entry which is preliminary data.</text>
</comment>
<dbReference type="InterPro" id="IPR016024">
    <property type="entry name" value="ARM-type_fold"/>
</dbReference>
<gene>
    <name evidence="5" type="ORF">CKAN_02119100</name>
</gene>
<evidence type="ECO:0000313" key="5">
    <source>
        <dbReference type="EMBL" id="RWR92002.1"/>
    </source>
</evidence>
<name>A0A3S3QZ70_9MAGN</name>
<dbReference type="PANTHER" id="PTHR48412:SF1">
    <property type="entry name" value="ARM REPEAT SUPERFAMILY PROTEIN"/>
    <property type="match status" value="1"/>
</dbReference>
<dbReference type="OrthoDB" id="2192888at2759"/>
<feature type="compositionally biased region" description="Low complexity" evidence="2">
    <location>
        <begin position="1"/>
        <end position="10"/>
    </location>
</feature>
<dbReference type="InterPro" id="IPR011989">
    <property type="entry name" value="ARM-like"/>
</dbReference>
<dbReference type="PANTHER" id="PTHR48412">
    <property type="entry name" value="ARM REPEAT SUPERFAMILY PROTEIN"/>
    <property type="match status" value="1"/>
</dbReference>
<protein>
    <submittedName>
        <fullName evidence="5">RRP12-like protein</fullName>
    </submittedName>
</protein>
<feature type="domain" description="RRP12 HEAT" evidence="3">
    <location>
        <begin position="372"/>
        <end position="670"/>
    </location>
</feature>
<feature type="compositionally biased region" description="Basic and acidic residues" evidence="2">
    <location>
        <begin position="1039"/>
        <end position="1052"/>
    </location>
</feature>